<dbReference type="GO" id="GO:0052706">
    <property type="term" value="F:L-histidine N(alpha)-methyltransferase activity"/>
    <property type="evidence" value="ECO:0007669"/>
    <property type="project" value="UniProtKB-EC"/>
</dbReference>
<gene>
    <name evidence="4" type="primary">egtD</name>
    <name evidence="4" type="ORF">ACFPT7_11200</name>
</gene>
<dbReference type="NCBIfam" id="TIGR03438">
    <property type="entry name" value="egtD_ergothio"/>
    <property type="match status" value="1"/>
</dbReference>
<feature type="domain" description="Histidine-specific methyltransferase SAM-dependent" evidence="3">
    <location>
        <begin position="25"/>
        <end position="336"/>
    </location>
</feature>
<comment type="caution">
    <text evidence="4">The sequence shown here is derived from an EMBL/GenBank/DDBJ whole genome shotgun (WGS) entry which is preliminary data.</text>
</comment>
<dbReference type="InterPro" id="IPR029063">
    <property type="entry name" value="SAM-dependent_MTases_sf"/>
</dbReference>
<dbReference type="GO" id="GO:0032259">
    <property type="term" value="P:methylation"/>
    <property type="evidence" value="ECO:0007669"/>
    <property type="project" value="UniProtKB-KW"/>
</dbReference>
<reference evidence="5" key="1">
    <citation type="journal article" date="2019" name="Int. J. Syst. Evol. Microbiol.">
        <title>The Global Catalogue of Microorganisms (GCM) 10K type strain sequencing project: providing services to taxonomists for standard genome sequencing and annotation.</title>
        <authorList>
            <consortium name="The Broad Institute Genomics Platform"/>
            <consortium name="The Broad Institute Genome Sequencing Center for Infectious Disease"/>
            <person name="Wu L."/>
            <person name="Ma J."/>
        </authorList>
    </citation>
    <scope>NUCLEOTIDE SEQUENCE [LARGE SCALE GENOMIC DNA]</scope>
    <source>
        <strain evidence="5">JCM 4087</strain>
    </source>
</reference>
<evidence type="ECO:0000313" key="5">
    <source>
        <dbReference type="Proteomes" id="UP001596091"/>
    </source>
</evidence>
<sequence length="338" mass="37759">MATLSAEILPSDPCVLLDTSCTTIAETVREGLTASPKTLPPWLFYDRDGSDLFDRITQLPEYYLTRIERSIFAADAPEMMALAACGEKLRVVEIGAGSADKTRLLLAAAADMQGRVSYHPVDVSESALEEAKERLQREMPEIHCHPQVADYTRDLRLTPCFDGERRVVLFIGSSIGNFLPEEASSLLRGLRLALDRGDSILLGVDLAPTADGKSIANLTAAYDDGAGVTAQFNKNMLVRLNRELDADFDLDSFAHRIRWNEDESRIEMHLESLIDQRIRIDALDMNVEFAAGETIHTENSYKYRIGEVEKMLQSAGFGHPQRWRDEDGWFAVYLAQAE</sequence>
<evidence type="ECO:0000256" key="1">
    <source>
        <dbReference type="ARBA" id="ARBA00022603"/>
    </source>
</evidence>
<keyword evidence="5" id="KW-1185">Reference proteome</keyword>
<dbReference type="SUPFAM" id="SSF53335">
    <property type="entry name" value="S-adenosyl-L-methionine-dependent methyltransferases"/>
    <property type="match status" value="1"/>
</dbReference>
<organism evidence="4 5">
    <name type="scientific">Acidicapsa dinghuensis</name>
    <dbReference type="NCBI Taxonomy" id="2218256"/>
    <lineage>
        <taxon>Bacteria</taxon>
        <taxon>Pseudomonadati</taxon>
        <taxon>Acidobacteriota</taxon>
        <taxon>Terriglobia</taxon>
        <taxon>Terriglobales</taxon>
        <taxon>Acidobacteriaceae</taxon>
        <taxon>Acidicapsa</taxon>
    </lineage>
</organism>
<dbReference type="Gene3D" id="3.40.50.150">
    <property type="entry name" value="Vaccinia Virus protein VP39"/>
    <property type="match status" value="1"/>
</dbReference>
<protein>
    <submittedName>
        <fullName evidence="4">L-histidine N(Alpha)-methyltransferase</fullName>
        <ecNumber evidence="4">2.1.1.44</ecNumber>
    </submittedName>
</protein>
<name>A0ABW1EFS5_9BACT</name>
<dbReference type="InterPro" id="IPR035094">
    <property type="entry name" value="EgtD"/>
</dbReference>
<evidence type="ECO:0000259" key="3">
    <source>
        <dbReference type="Pfam" id="PF10017"/>
    </source>
</evidence>
<dbReference type="InterPro" id="IPR019257">
    <property type="entry name" value="MeTrfase_dom"/>
</dbReference>
<dbReference type="InterPro" id="IPR017804">
    <property type="entry name" value="MeTrfase_EgtD-like"/>
</dbReference>
<dbReference type="EC" id="2.1.1.44" evidence="4"/>
<keyword evidence="1 4" id="KW-0489">Methyltransferase</keyword>
<dbReference type="RefSeq" id="WP_263336855.1">
    <property type="nucleotide sequence ID" value="NZ_JAGSYH010000003.1"/>
</dbReference>
<keyword evidence="2 4" id="KW-0808">Transferase</keyword>
<dbReference type="PANTHER" id="PTHR43397:SF1">
    <property type="entry name" value="ERGOTHIONEINE BIOSYNTHESIS PROTEIN 1"/>
    <property type="match status" value="1"/>
</dbReference>
<accession>A0ABW1EFS5</accession>
<proteinExistence type="predicted"/>
<dbReference type="PIRSF" id="PIRSF018005">
    <property type="entry name" value="UCP018005"/>
    <property type="match status" value="1"/>
</dbReference>
<dbReference type="InterPro" id="IPR051128">
    <property type="entry name" value="EgtD_Methyltrsf_superfamily"/>
</dbReference>
<dbReference type="EMBL" id="JBHSPH010000002">
    <property type="protein sequence ID" value="MFC5862860.1"/>
    <property type="molecule type" value="Genomic_DNA"/>
</dbReference>
<evidence type="ECO:0000313" key="4">
    <source>
        <dbReference type="EMBL" id="MFC5862860.1"/>
    </source>
</evidence>
<dbReference type="PANTHER" id="PTHR43397">
    <property type="entry name" value="ERGOTHIONEINE BIOSYNTHESIS PROTEIN 1"/>
    <property type="match status" value="1"/>
</dbReference>
<evidence type="ECO:0000256" key="2">
    <source>
        <dbReference type="ARBA" id="ARBA00022679"/>
    </source>
</evidence>
<dbReference type="Proteomes" id="UP001596091">
    <property type="component" value="Unassembled WGS sequence"/>
</dbReference>
<dbReference type="Pfam" id="PF10017">
    <property type="entry name" value="Methyltransf_33"/>
    <property type="match status" value="1"/>
</dbReference>